<name>A0ABY0TFI0_9PROT</name>
<sequence length="85" mass="9159">MRNSKDEHKPSVSLLLAALSWLTAKRRCPPDPVTRSAIAHHLHLLVLHPASDSLDIQAALYMAGRAGIDANGLMARFSGIPASLH</sequence>
<dbReference type="EMBL" id="FNKY01000001">
    <property type="protein sequence ID" value="SDQ75098.1"/>
    <property type="molecule type" value="Genomic_DNA"/>
</dbReference>
<organism evidence="1 2">
    <name type="scientific">Nitrosospira multiformis</name>
    <dbReference type="NCBI Taxonomy" id="1231"/>
    <lineage>
        <taxon>Bacteria</taxon>
        <taxon>Pseudomonadati</taxon>
        <taxon>Pseudomonadota</taxon>
        <taxon>Betaproteobacteria</taxon>
        <taxon>Nitrosomonadales</taxon>
        <taxon>Nitrosomonadaceae</taxon>
        <taxon>Nitrosospira</taxon>
    </lineage>
</organism>
<reference evidence="1 2" key="1">
    <citation type="submission" date="2016-10" db="EMBL/GenBank/DDBJ databases">
        <authorList>
            <person name="Varghese N."/>
            <person name="Submissions S."/>
        </authorList>
    </citation>
    <scope>NUCLEOTIDE SEQUENCE [LARGE SCALE GENOMIC DNA]</scope>
    <source>
        <strain evidence="1 2">Nl1</strain>
    </source>
</reference>
<accession>A0ABY0TFI0</accession>
<evidence type="ECO:0000313" key="2">
    <source>
        <dbReference type="Proteomes" id="UP000183471"/>
    </source>
</evidence>
<dbReference type="Proteomes" id="UP000183471">
    <property type="component" value="Unassembled WGS sequence"/>
</dbReference>
<evidence type="ECO:0000313" key="1">
    <source>
        <dbReference type="EMBL" id="SDQ75098.1"/>
    </source>
</evidence>
<protein>
    <submittedName>
        <fullName evidence="1">Uncharacterized protein</fullName>
    </submittedName>
</protein>
<comment type="caution">
    <text evidence="1">The sequence shown here is derived from an EMBL/GenBank/DDBJ whole genome shotgun (WGS) entry which is preliminary data.</text>
</comment>
<keyword evidence="2" id="KW-1185">Reference proteome</keyword>
<proteinExistence type="predicted"/>
<dbReference type="RefSeq" id="WP_074632304.1">
    <property type="nucleotide sequence ID" value="NZ_FNKY01000001.1"/>
</dbReference>
<gene>
    <name evidence="1" type="ORF">SAMN05216402_2142</name>
</gene>